<evidence type="ECO:0000313" key="18">
    <source>
        <dbReference type="Ensembl" id="ENSGGOP00000044629.1"/>
    </source>
</evidence>
<evidence type="ECO:0000256" key="13">
    <source>
        <dbReference type="ARBA" id="ARBA00069005"/>
    </source>
</evidence>
<dbReference type="FunFam" id="3.80.10.10:FF:000153">
    <property type="entry name" value="centriolin isoform X1"/>
    <property type="match status" value="1"/>
</dbReference>
<feature type="coiled-coil region" evidence="16">
    <location>
        <begin position="1564"/>
        <end position="1601"/>
    </location>
</feature>
<dbReference type="EMBL" id="CABD030066159">
    <property type="status" value="NOT_ANNOTATED_CDS"/>
    <property type="molecule type" value="Genomic_DNA"/>
</dbReference>
<dbReference type="Ensembl" id="ENSGGOT00000045682.1">
    <property type="protein sequence ID" value="ENSGGOP00000044629.1"/>
    <property type="gene ID" value="ENSGGOG00000000954.3"/>
</dbReference>
<dbReference type="GO" id="GO:0048471">
    <property type="term" value="C:perinuclear region of cytoplasm"/>
    <property type="evidence" value="ECO:0007669"/>
    <property type="project" value="Ensembl"/>
</dbReference>
<feature type="compositionally biased region" description="Low complexity" evidence="17">
    <location>
        <begin position="16"/>
        <end position="32"/>
    </location>
</feature>
<keyword evidence="19" id="KW-1185">Reference proteome</keyword>
<keyword evidence="7" id="KW-0677">Repeat</keyword>
<keyword evidence="10" id="KW-0131">Cell cycle</keyword>
<evidence type="ECO:0000256" key="6">
    <source>
        <dbReference type="ARBA" id="ARBA00022618"/>
    </source>
</evidence>
<dbReference type="GO" id="GO:0090619">
    <property type="term" value="C:meiotic spindle pole"/>
    <property type="evidence" value="ECO:0007669"/>
    <property type="project" value="Ensembl"/>
</dbReference>
<evidence type="ECO:0000256" key="4">
    <source>
        <dbReference type="ARBA" id="ARBA00022553"/>
    </source>
</evidence>
<evidence type="ECO:0000256" key="15">
    <source>
        <dbReference type="ARBA" id="ARBA00083251"/>
    </source>
</evidence>
<feature type="coiled-coil region" evidence="16">
    <location>
        <begin position="1318"/>
        <end position="1390"/>
    </location>
</feature>
<sequence>MKKGSQQKIFSKAKIPSSSHCPIPSSMSNMRSRSLSPLIGSETLPFRSGGQWCEQVEIADENNMLLDYQDHKGADSHAGVRYITEALIKKLTKQDNLALIKSLNLSLSKDGGKKFKYIENLEKCVQLEVLNLSYNLIGKIEKLDKLLKLRELNLSYNKISKIEGIENMCNLQKLNLAGNEIEHIPVWLGKKLKSLRVLNLKGNKISSLQDISKLKPLQDLISLILVENPVVTLPHYLQFTIFHLRSLESLESQPVTTQDRQEAFERFSLEEVERLERDLEKKMIETEELKSKQTRFLEEIKNQDKLNKSLKEEAMLQKQSCEELKSDLNTKNELLKQKTIELTRACQKQYELEQELAFYKIDAKFEPLNYYPSEYAEIDKAPDESPYIGKSRYKRNTFATESYIIDNAQAVQIKKMEPDEQLRNDHMNLRGHMSLDMQLEDKEKKISAAQTRLSELHDEIEKAEQQILRATEEFKQLEEAIQLKKISEAGKDLLYKQLSGRLQLVNKLRQEALDLELQMEKQKQEIAGKQKEIKDLQIAIDSLDSKDPKHSHMKAQKRGKEQQLDIMSKQYQQLESRLDEILSRIAKETEEIKDLEEQLTEGQIAANEALKKDLEGVISGLQEYLGTIKGQATQAQNECRKLRDEKETLLQRLTEVEQERDQLEIVAMDAENMRKELAELESALQEQHEVNASLQQTQGDLSAYEAELEARLNLRDAEATQLKEELEKVTRLTQLEQSALQAELEKERQALKNALGKAQFSEEKEQENSELHAKLKHLQDDNNLLKQQLKDFQNHLNHVVDGLVRPEEVAARVDELRRKLKLGAGEMNIHSPSDVLGKSLADLQKQFSEILARSKWERDEAQVRERKLQEEMALQQEKLATGQEEFRQACERALEARINFDKRQHEARIQQMENEIHYLQENLKSMEEIQGLTDLQLQEADEEKERILAQLRELEKKKKLEDAKSQEQVFGLDKELKKLKKAVATSDKLATAELTIAKDQLKSLHGTVMKINQERAEELQEAERFSRKAAQAARDLTRAEAEIELLQNLLRQKGEQFRLEMEKTGVGTGANSQVLEIEKLNETMERQRTEITRLQNVLDLTGTDNKGGFENVLEEIAELRREVSYQNDYISSMADPFKRRGYWYFMPPPPSSKVSSHSSQATKDSGVGLKYTASTPVRKPRPGQQDGKEGSQPPPASGYWVYSPIRSGLHKLFPNRDADSGGDSQEESELDDQEEPPFVPPPGYMMYTVLPDGSPVPQGMALYAPPPPLPNNSRPLTPGTVVYGPPPAGAPMVYGPPPPNFSIPFIPMGVLHCNVPEHHNLENEVSRLEDIMQHLKSKKREERWMRASKRQSEKEMEELHHNIDDLLQEKKSLECEVEELHRTVQKRQQQKDFIDGNVESLMTELEIEKSLKHHEDIVDEIECIEKTLLKRRSELREADRLLAEAESELSCTKEKTKNAVEKFTDAKRSLLQTESDAEELERRALETAVNLVKADQQLRSLQADAKDLEQHKIKQEEILKEINKIVAAKDSDFQCLNSSGVPSPLGSKLQKDIEMAERNEDHHLQVLKESEVLLQAKRAELENLKSQVTSQQQEMAVLDRQLGHKKEELHLLQGSMVQAKADLQEALRLGETEVTEKCNHIREVKSLLEELSFQKGELNVQISERKTQLTLIKQEIEKEEENLQVVLRQMSKHKTELKNILDMLQLENNELQGLKLQHDQRVSELEKTQVAVLEEKLELENLQQISQQQKGEIEWQKQLLERDKREIERMTAESRALQSCVECLSKEKEDLQEKCDIWEKKLAQTKRVLAAAEENSKMEQSNLEKLEWNVRKLQQELDQLNRDKLSLHNDISAMQQQLQEKREAVNSLQEELANVQDHLNLAKQDLLHTTKHQDVLLSEQTRLQKDISEWANRFEDCQKEEETKQQQLQVLQNEIEENKLKLVQQEMMFQRLQKERESEESKLETSKVTLKEQQHQLEKELTDQKSKLDQVLSKVLAAEERVRTLQEEERWCESLEKTLSQTKRQLSEREQQLVEKSGELLALQKEADSMRADFSLLRNQFLTERKQAEKQVASLKEALKIQRSQLEKNLLEQKQENSCMQKEMATIELVAQDNHERARRLMKELNQMQYEYTELKKQMANQKDLERRQMEISDAMRTLKSEVKDEIRTSLKNLNQFLPELPDLEAILERNENLEGELESLKENLPFTMNEGPFEEKLNFSQVHIMDEHWRGEALREKLRHREDRLKAQLRHCMSKQAEVLIKGKRQTEGTLHSLRRQVDALGELVTSTSADSASSPSLSQLESSLTEDSQLGQNQVRSSSF</sequence>
<feature type="coiled-coil region" evidence="16">
    <location>
        <begin position="1662"/>
        <end position="1885"/>
    </location>
</feature>
<accession>A0A2I2ZBJ8</accession>
<dbReference type="GO" id="GO:0001822">
    <property type="term" value="P:kidney development"/>
    <property type="evidence" value="ECO:0007669"/>
    <property type="project" value="Ensembl"/>
</dbReference>
<feature type="compositionally biased region" description="Polar residues" evidence="17">
    <location>
        <begin position="2313"/>
        <end position="2322"/>
    </location>
</feature>
<evidence type="ECO:0000256" key="10">
    <source>
        <dbReference type="ARBA" id="ARBA00023306"/>
    </source>
</evidence>
<feature type="coiled-coil region" evidence="16">
    <location>
        <begin position="1008"/>
        <end position="1097"/>
    </location>
</feature>
<protein>
    <recommendedName>
        <fullName evidence="13">Centriolin</fullName>
    </recommendedName>
    <alternativeName>
        <fullName evidence="15">Centrosomal protein 1</fullName>
    </alternativeName>
    <alternativeName>
        <fullName evidence="14">Centrosomal protein of 110 kDa</fullName>
    </alternativeName>
</protein>
<evidence type="ECO:0000256" key="7">
    <source>
        <dbReference type="ARBA" id="ARBA00022737"/>
    </source>
</evidence>
<dbReference type="GO" id="GO:0060976">
    <property type="term" value="P:coronary vasculature development"/>
    <property type="evidence" value="ECO:0007669"/>
    <property type="project" value="Ensembl"/>
</dbReference>
<keyword evidence="3" id="KW-0963">Cytoplasm</keyword>
<dbReference type="Bgee" id="ENSGGOG00000000954">
    <property type="expression patterns" value="Expressed in testis and 5 other cell types or tissues"/>
</dbReference>
<evidence type="ECO:0000313" key="19">
    <source>
        <dbReference type="Proteomes" id="UP000001519"/>
    </source>
</evidence>
<proteinExistence type="predicted"/>
<evidence type="ECO:0000256" key="3">
    <source>
        <dbReference type="ARBA" id="ARBA00022490"/>
    </source>
</evidence>
<dbReference type="EMBL" id="CABD030066162">
    <property type="status" value="NOT_ANNOTATED_CDS"/>
    <property type="molecule type" value="Genomic_DNA"/>
</dbReference>
<evidence type="ECO:0000256" key="12">
    <source>
        <dbReference type="ARBA" id="ARBA00063683"/>
    </source>
</evidence>
<evidence type="ECO:0000256" key="11">
    <source>
        <dbReference type="ARBA" id="ARBA00056031"/>
    </source>
</evidence>
<dbReference type="GO" id="GO:0035904">
    <property type="term" value="P:aorta development"/>
    <property type="evidence" value="ECO:0007669"/>
    <property type="project" value="Ensembl"/>
</dbReference>
<dbReference type="GO" id="GO:0036064">
    <property type="term" value="C:ciliary basal body"/>
    <property type="evidence" value="ECO:0007669"/>
    <property type="project" value="Ensembl"/>
</dbReference>
<evidence type="ECO:0000256" key="8">
    <source>
        <dbReference type="ARBA" id="ARBA00023054"/>
    </source>
</evidence>
<feature type="coiled-coil region" evidence="16">
    <location>
        <begin position="851"/>
        <end position="964"/>
    </location>
</feature>
<dbReference type="GO" id="GO:0003281">
    <property type="term" value="P:ventricular septum development"/>
    <property type="evidence" value="ECO:0007669"/>
    <property type="project" value="Ensembl"/>
</dbReference>
<dbReference type="GO" id="GO:0051301">
    <property type="term" value="P:cell division"/>
    <property type="evidence" value="ECO:0007669"/>
    <property type="project" value="UniProtKB-KW"/>
</dbReference>
<dbReference type="FunFam" id="3.80.10.10:FF:000139">
    <property type="entry name" value="centriolin isoform X2"/>
    <property type="match status" value="1"/>
</dbReference>
<dbReference type="GeneTree" id="ENSGT00940000155434"/>
<feature type="coiled-coil region" evidence="16">
    <location>
        <begin position="439"/>
        <end position="480"/>
    </location>
</feature>
<dbReference type="SUPFAM" id="SSF52058">
    <property type="entry name" value="L domain-like"/>
    <property type="match status" value="1"/>
</dbReference>
<feature type="coiled-coil region" evidence="16">
    <location>
        <begin position="269"/>
        <end position="341"/>
    </location>
</feature>
<gene>
    <name evidence="18" type="primary">CNTRL</name>
</gene>
<dbReference type="Proteomes" id="UP000001519">
    <property type="component" value="Chromosome 9"/>
</dbReference>
<feature type="compositionally biased region" description="Low complexity" evidence="17">
    <location>
        <begin position="2288"/>
        <end position="2312"/>
    </location>
</feature>
<dbReference type="OMA" id="XYIENLE"/>
<dbReference type="GO" id="GO:0005794">
    <property type="term" value="C:Golgi apparatus"/>
    <property type="evidence" value="ECO:0007669"/>
    <property type="project" value="Ensembl"/>
</dbReference>
<dbReference type="SMART" id="SM00365">
    <property type="entry name" value="LRR_SD22"/>
    <property type="match status" value="3"/>
</dbReference>
<evidence type="ECO:0000256" key="16">
    <source>
        <dbReference type="SAM" id="Coils"/>
    </source>
</evidence>
<dbReference type="GO" id="GO:0120103">
    <property type="term" value="C:centriolar subdistal appendage"/>
    <property type="evidence" value="ECO:0007669"/>
    <property type="project" value="Ensembl"/>
</dbReference>
<keyword evidence="4" id="KW-0597">Phosphoprotein</keyword>
<dbReference type="GO" id="GO:0005815">
    <property type="term" value="C:microtubule organizing center"/>
    <property type="evidence" value="ECO:0000318"/>
    <property type="project" value="GO_Central"/>
</dbReference>
<feature type="region of interest" description="Disordered" evidence="17">
    <location>
        <begin position="1"/>
        <end position="32"/>
    </location>
</feature>
<feature type="region of interest" description="Disordered" evidence="17">
    <location>
        <begin position="2288"/>
        <end position="2322"/>
    </location>
</feature>
<dbReference type="PANTHER" id="PTHR46652:SF3">
    <property type="entry name" value="LEUCINE-RICH REPEAT-CONTAINING PROTEIN 9"/>
    <property type="match status" value="1"/>
</dbReference>
<dbReference type="GO" id="GO:0034451">
    <property type="term" value="C:centriolar satellite"/>
    <property type="evidence" value="ECO:0007669"/>
    <property type="project" value="Ensembl"/>
</dbReference>
<dbReference type="InterPro" id="IPR050836">
    <property type="entry name" value="SDS22/Internalin_LRR"/>
</dbReference>
<reference evidence="18 19" key="2">
    <citation type="journal article" date="2012" name="Nature">
        <title>Insights into hominid evolution from the gorilla genome sequence.</title>
        <authorList>
            <person name="Scally A."/>
            <person name="Dutheil J.Y."/>
            <person name="Hillier L.W."/>
            <person name="Jordan G.E."/>
            <person name="Goodhead I."/>
            <person name="Herrero J."/>
            <person name="Hobolth A."/>
            <person name="Lappalainen T."/>
            <person name="Mailund T."/>
            <person name="Marques-Bonet T."/>
            <person name="McCarthy S."/>
            <person name="Montgomery S.H."/>
            <person name="Schwalie P.C."/>
            <person name="Tang Y.A."/>
            <person name="Ward M.C."/>
            <person name="Xue Y."/>
            <person name="Yngvadottir B."/>
            <person name="Alkan C."/>
            <person name="Andersen L.N."/>
            <person name="Ayub Q."/>
            <person name="Ball E.V."/>
            <person name="Beal K."/>
            <person name="Bradley B.J."/>
            <person name="Chen Y."/>
            <person name="Clee C.M."/>
            <person name="Fitzgerald S."/>
            <person name="Graves T.A."/>
            <person name="Gu Y."/>
            <person name="Heath P."/>
            <person name="Heger A."/>
            <person name="Karakoc E."/>
            <person name="Kolb-Kokocinski A."/>
            <person name="Laird G.K."/>
            <person name="Lunter G."/>
            <person name="Meader S."/>
            <person name="Mort M."/>
            <person name="Mullikin J.C."/>
            <person name="Munch K."/>
            <person name="O'Connor T.D."/>
            <person name="Phillips A.D."/>
            <person name="Prado-Martinez J."/>
            <person name="Rogers A.S."/>
            <person name="Sajjadian S."/>
            <person name="Schmidt D."/>
            <person name="Shaw K."/>
            <person name="Simpson J.T."/>
            <person name="Stenson P.D."/>
            <person name="Turner D.J."/>
            <person name="Vigilant L."/>
            <person name="Vilella A.J."/>
            <person name="Whitener W."/>
            <person name="Zhu B."/>
            <person name="Cooper D.N."/>
            <person name="de Jong P."/>
            <person name="Dermitzakis E.T."/>
            <person name="Eichler E.E."/>
            <person name="Flicek P."/>
            <person name="Goldman N."/>
            <person name="Mundy N.I."/>
            <person name="Ning Z."/>
            <person name="Odom D.T."/>
            <person name="Ponting C.P."/>
            <person name="Quail M.A."/>
            <person name="Ryder O.A."/>
            <person name="Searle S.M."/>
            <person name="Warren W.C."/>
            <person name="Wilson R.K."/>
            <person name="Schierup M.H."/>
            <person name="Rogers J."/>
            <person name="Tyler-Smith C."/>
            <person name="Durbin R."/>
        </authorList>
    </citation>
    <scope>NUCLEOTIDE SEQUENCE [LARGE SCALE GENOMIC DNA]</scope>
</reference>
<feature type="coiled-coil region" evidence="16">
    <location>
        <begin position="1914"/>
        <end position="2145"/>
    </location>
</feature>
<comment type="subunit">
    <text evidence="12">Interacts with HOOK2. Interacts with EXOC6 and SNAPIN. Associates with the exocyst complex.</text>
</comment>
<keyword evidence="6" id="KW-0132">Cell division</keyword>
<evidence type="ECO:0000256" key="1">
    <source>
        <dbReference type="ARBA" id="ARBA00004300"/>
    </source>
</evidence>
<dbReference type="InterPro" id="IPR003591">
    <property type="entry name" value="Leu-rich_rpt_typical-subtyp"/>
</dbReference>
<dbReference type="STRING" id="9593.ENSGGOP00000044629"/>
<evidence type="ECO:0000256" key="14">
    <source>
        <dbReference type="ARBA" id="ARBA00082701"/>
    </source>
</evidence>
<dbReference type="SMART" id="SM00369">
    <property type="entry name" value="LRR_TYP"/>
    <property type="match status" value="3"/>
</dbReference>
<organism evidence="18 19">
    <name type="scientific">Gorilla gorilla gorilla</name>
    <name type="common">Western lowland gorilla</name>
    <dbReference type="NCBI Taxonomy" id="9595"/>
    <lineage>
        <taxon>Eukaryota</taxon>
        <taxon>Metazoa</taxon>
        <taxon>Chordata</taxon>
        <taxon>Craniata</taxon>
        <taxon>Vertebrata</taxon>
        <taxon>Euteleostomi</taxon>
        <taxon>Mammalia</taxon>
        <taxon>Eutheria</taxon>
        <taxon>Euarchontoglires</taxon>
        <taxon>Primates</taxon>
        <taxon>Haplorrhini</taxon>
        <taxon>Catarrhini</taxon>
        <taxon>Hominidae</taxon>
        <taxon>Gorilla</taxon>
    </lineage>
</organism>
<feature type="region of interest" description="Disordered" evidence="17">
    <location>
        <begin position="1150"/>
        <end position="1242"/>
    </location>
</feature>
<dbReference type="Pfam" id="PF14580">
    <property type="entry name" value="LRR_9"/>
    <property type="match status" value="1"/>
</dbReference>
<dbReference type="GO" id="GO:0005829">
    <property type="term" value="C:cytosol"/>
    <property type="evidence" value="ECO:0007669"/>
    <property type="project" value="Ensembl"/>
</dbReference>
<dbReference type="GO" id="GO:0005886">
    <property type="term" value="C:plasma membrane"/>
    <property type="evidence" value="ECO:0007669"/>
    <property type="project" value="Ensembl"/>
</dbReference>
<comment type="function">
    <text evidence="11">Involved in cell cycle progression and cytokinesis. During the late steps of cytokinesis, anchors exocyst and SNARE complexes at the midbody, thereby allowing secretory vesicle-mediated abscission.</text>
</comment>
<dbReference type="InParanoid" id="A0A2I2ZBJ8"/>
<feature type="coiled-coil region" evidence="16">
    <location>
        <begin position="1428"/>
        <end position="1518"/>
    </location>
</feature>
<dbReference type="Gene3D" id="3.80.10.10">
    <property type="entry name" value="Ribonuclease Inhibitor"/>
    <property type="match status" value="2"/>
</dbReference>
<keyword evidence="8 16" id="KW-0175">Coiled coil</keyword>
<keyword evidence="5" id="KW-0433">Leucine-rich repeat</keyword>
<keyword evidence="9" id="KW-0206">Cytoskeleton</keyword>
<feature type="coiled-coil region" evidence="16">
    <location>
        <begin position="2184"/>
        <end position="2211"/>
    </location>
</feature>
<dbReference type="PROSITE" id="PS51450">
    <property type="entry name" value="LRR"/>
    <property type="match status" value="4"/>
</dbReference>
<dbReference type="PANTHER" id="PTHR46652">
    <property type="entry name" value="LEUCINE-RICH REPEAT AND IQ DOMAIN-CONTAINING PROTEIN 1-RELATED"/>
    <property type="match status" value="1"/>
</dbReference>
<name>A0A2I2ZBJ8_GORGO</name>
<reference evidence="18" key="3">
    <citation type="submission" date="2025-08" db="UniProtKB">
        <authorList>
            <consortium name="Ensembl"/>
        </authorList>
    </citation>
    <scope>IDENTIFICATION</scope>
</reference>
<evidence type="ECO:0000256" key="2">
    <source>
        <dbReference type="ARBA" id="ARBA00004476"/>
    </source>
</evidence>
<reference evidence="19" key="1">
    <citation type="submission" date="2011-05" db="EMBL/GenBank/DDBJ databases">
        <title>Insights into the evolution of the great apes provided by the gorilla genome.</title>
        <authorList>
            <person name="Scally A."/>
        </authorList>
    </citation>
    <scope>NUCLEOTIDE SEQUENCE [LARGE SCALE GENOMIC DNA]</scope>
</reference>
<evidence type="ECO:0000256" key="9">
    <source>
        <dbReference type="ARBA" id="ARBA00023212"/>
    </source>
</evidence>
<dbReference type="InterPro" id="IPR001611">
    <property type="entry name" value="Leu-rich_rpt"/>
</dbReference>
<dbReference type="EMBL" id="CABD030066160">
    <property type="status" value="NOT_ANNOTATED_CDS"/>
    <property type="molecule type" value="Genomic_DNA"/>
</dbReference>
<dbReference type="EMBL" id="CABD030066161">
    <property type="status" value="NOT_ANNOTATED_CDS"/>
    <property type="molecule type" value="Genomic_DNA"/>
</dbReference>
<evidence type="ECO:0000256" key="5">
    <source>
        <dbReference type="ARBA" id="ARBA00022614"/>
    </source>
</evidence>
<comment type="subcellular location">
    <subcellularLocation>
        <location evidence="1">Cytoplasm</location>
        <location evidence="1">Cytoskeleton</location>
        <location evidence="1">Microtubule organizing center</location>
        <location evidence="1">Centrosome</location>
    </subcellularLocation>
    <subcellularLocation>
        <location evidence="2">Midbody</location>
        <location evidence="2">Midbody ring</location>
    </subcellularLocation>
</comment>
<feature type="compositionally biased region" description="Acidic residues" evidence="17">
    <location>
        <begin position="1224"/>
        <end position="1235"/>
    </location>
</feature>
<dbReference type="GO" id="GO:0097431">
    <property type="term" value="C:mitotic spindle pole"/>
    <property type="evidence" value="ECO:0007669"/>
    <property type="project" value="Ensembl"/>
</dbReference>
<dbReference type="GO" id="GO:0090543">
    <property type="term" value="C:Flemming body"/>
    <property type="evidence" value="ECO:0007669"/>
    <property type="project" value="UniProtKB-SubCell"/>
</dbReference>
<feature type="coiled-coil region" evidence="16">
    <location>
        <begin position="505"/>
        <end position="795"/>
    </location>
</feature>
<evidence type="ECO:0000256" key="17">
    <source>
        <dbReference type="SAM" id="MobiDB-lite"/>
    </source>
</evidence>
<reference evidence="18" key="4">
    <citation type="submission" date="2025-09" db="UniProtKB">
        <authorList>
            <consortium name="Ensembl"/>
        </authorList>
    </citation>
    <scope>IDENTIFICATION</scope>
</reference>
<dbReference type="InterPro" id="IPR032675">
    <property type="entry name" value="LRR_dom_sf"/>
</dbReference>
<dbReference type="FunCoup" id="A0A2I2ZBJ8">
    <property type="interactions" value="1229"/>
</dbReference>